<dbReference type="STRING" id="349215.A11S_1605"/>
<keyword evidence="1" id="KW-0472">Membrane</keyword>
<dbReference type="HOGENOM" id="CLU_014519_0_0_5"/>
<dbReference type="NCBIfam" id="TIGR02226">
    <property type="entry name" value="two_anch"/>
    <property type="match status" value="1"/>
</dbReference>
<dbReference type="EMBL" id="CP003538">
    <property type="protein sequence ID" value="AGH98409.1"/>
    <property type="molecule type" value="Genomic_DNA"/>
</dbReference>
<dbReference type="AlphaFoldDB" id="M4VZ04"/>
<accession>M4VZ04</accession>
<dbReference type="Pfam" id="PF13709">
    <property type="entry name" value="DUF4159"/>
    <property type="match status" value="1"/>
</dbReference>
<dbReference type="SUPFAM" id="SSF52317">
    <property type="entry name" value="Class I glutamine amidotransferase-like"/>
    <property type="match status" value="1"/>
</dbReference>
<feature type="transmembrane region" description="Helical" evidence="1">
    <location>
        <begin position="622"/>
        <end position="644"/>
    </location>
</feature>
<evidence type="ECO:0000313" key="4">
    <source>
        <dbReference type="EMBL" id="AGH98409.1"/>
    </source>
</evidence>
<evidence type="ECO:0000256" key="1">
    <source>
        <dbReference type="SAM" id="Phobius"/>
    </source>
</evidence>
<dbReference type="PANTHER" id="PTHR37464:SF1">
    <property type="entry name" value="BLL2463 PROTEIN"/>
    <property type="match status" value="1"/>
</dbReference>
<gene>
    <name evidence="4" type="ORF">A11S_1605</name>
</gene>
<organism evidence="4 5">
    <name type="scientific">Micavibrio aeruginosavorus EPB</name>
    <dbReference type="NCBI Taxonomy" id="349215"/>
    <lineage>
        <taxon>Bacteria</taxon>
        <taxon>Pseudomonadati</taxon>
        <taxon>Bdellovibrionota</taxon>
        <taxon>Bdellovibrionia</taxon>
        <taxon>Bdellovibrionales</taxon>
        <taxon>Pseudobdellovibrionaceae</taxon>
        <taxon>Micavibrio</taxon>
    </lineage>
</organism>
<evidence type="ECO:0000259" key="3">
    <source>
        <dbReference type="Pfam" id="PF13709"/>
    </source>
</evidence>
<dbReference type="Pfam" id="PF07584">
    <property type="entry name" value="BatA"/>
    <property type="match status" value="1"/>
</dbReference>
<feature type="domain" description="Aerotolerance regulator N-terminal" evidence="2">
    <location>
        <begin position="12"/>
        <end position="85"/>
    </location>
</feature>
<feature type="transmembrane region" description="Helical" evidence="1">
    <location>
        <begin position="656"/>
        <end position="677"/>
    </location>
</feature>
<dbReference type="InterPro" id="IPR025297">
    <property type="entry name" value="DUF4159"/>
</dbReference>
<dbReference type="Proteomes" id="UP000011932">
    <property type="component" value="Chromosome"/>
</dbReference>
<feature type="transmembrane region" description="Helical" evidence="1">
    <location>
        <begin position="65"/>
        <end position="87"/>
    </location>
</feature>
<feature type="transmembrane region" description="Helical" evidence="1">
    <location>
        <begin position="14"/>
        <end position="35"/>
    </location>
</feature>
<proteinExistence type="predicted"/>
<dbReference type="PATRIC" id="fig|349215.9.peg.1549"/>
<evidence type="ECO:0000259" key="2">
    <source>
        <dbReference type="Pfam" id="PF07584"/>
    </source>
</evidence>
<keyword evidence="1" id="KW-1133">Transmembrane helix</keyword>
<dbReference type="CDD" id="cd03143">
    <property type="entry name" value="A4_beta-galactosidase_middle_domain"/>
    <property type="match status" value="1"/>
</dbReference>
<evidence type="ECO:0000313" key="5">
    <source>
        <dbReference type="Proteomes" id="UP000011932"/>
    </source>
</evidence>
<reference evidence="4 5" key="1">
    <citation type="journal article" date="2013" name="ISME J.">
        <title>By their genes ye shall know them: genomic signatures of predatory bacteria.</title>
        <authorList>
            <person name="Pasternak Z."/>
            <person name="Pietrokovski S."/>
            <person name="Rotem O."/>
            <person name="Gophna U."/>
            <person name="Lurie-Weinberger M.N."/>
            <person name="Jurkevitch E."/>
        </authorList>
    </citation>
    <scope>NUCLEOTIDE SEQUENCE [LARGE SCALE GENOMIC DNA]</scope>
    <source>
        <strain evidence="4">EPB</strain>
    </source>
</reference>
<dbReference type="KEGG" id="man:A11S_1605"/>
<feature type="domain" description="DUF4159" evidence="3">
    <location>
        <begin position="694"/>
        <end position="894"/>
    </location>
</feature>
<name>M4VZ04_9BACT</name>
<dbReference type="Gene3D" id="3.40.50.12140">
    <property type="entry name" value="Domain of unknown function DUF4159"/>
    <property type="match status" value="1"/>
</dbReference>
<dbReference type="OrthoDB" id="9773014at2"/>
<dbReference type="InterPro" id="IPR024163">
    <property type="entry name" value="Aerotolerance_reg_N"/>
</dbReference>
<keyword evidence="1" id="KW-0812">Transmembrane</keyword>
<dbReference type="InterPro" id="IPR029062">
    <property type="entry name" value="Class_I_gatase-like"/>
</dbReference>
<sequence>MTGFLASLSGLTFINPWILAGLAALPVLWFLLRVIPPSPKIVRLPTVRFMAGLNPSDRVSAHTPWWILLLRLIIAALVLLALARPVLNPADSLNQSGIIRIVMDNGWAAAQTWTAQQTAAEQILDRAARDRLPVIVMTTAPDPGKVRIGMLGPMPAGEARNMVRGLHTRPWPADYAAVANAVRDGTKTKDAIHTYWIGHGLNDGTPASATGLARTLQGNGSLTYLEPEAAARPVLLVSHLKPGQDLSVAISTAAGTPTGLPLAVDALGNDGRVLERVDTLTGDKTTTDVTIKIPESLRSQVARIHLSGRHGAGGLILLDDQFERRMVGLATTKDEGTRAPLTDAPYYLTRAIEPYVELKTGSIDDLIKSGPSVIILPDIGAIPPDTLNALENWVKAGGLLLRFAGPNMTQGESFLTPAPLMRGGRAMDGGLTWDKPQTLAPFGDESPFYGLDLPADIEVRRQILSAPGTSDAVRVWAALTDGTPLVTASSLDNGLLVMVHTTASPEWSNLALSGLYVQMLRRIIALAGTPITNTHADGTLEPLQILDGDGRLQAPDSTAEPIDARAFDKQMPDSRHPPGYYGHAGAKRALNIGERIRAVAAMPSLPNGVVRGTFTGGTETDLMPALLATALMLFLADWIIMMILQSPLMIGLSRMARSGGTAIIVLGLSFATLPAHAQTAQTQTAMDFANGTWLAHVRSGDPTLDAVARKGLENMDFVLTNRTSIEPAGVVMVDPEKDDLAFFPLLYWPIAPSAPPVSDKALKAIQYYLDHGGIILFDTRDQGATIALPTGVPGRNQIILRNMVAGLNVPPLSIAPDDHVLKRSFYLLDSFPGRYDSKNLWVEEQTAIGRDGVSSVIVGGNDWAAMWAEGDPERPTMSQEMSYRFGVNLMMYALTGNYKADQVHLPHILERLGQ</sequence>
<protein>
    <submittedName>
        <fullName evidence="4">Membrane protein, putative</fullName>
    </submittedName>
</protein>
<dbReference type="PANTHER" id="PTHR37464">
    <property type="entry name" value="BLL2463 PROTEIN"/>
    <property type="match status" value="1"/>
</dbReference>
<dbReference type="RefSeq" id="WP_015467941.1">
    <property type="nucleotide sequence ID" value="NC_020812.1"/>
</dbReference>
<dbReference type="InterPro" id="IPR011933">
    <property type="entry name" value="Double_TM_dom"/>
</dbReference>